<protein>
    <submittedName>
        <fullName evidence="2">Uncharacterized protein</fullName>
    </submittedName>
</protein>
<accession>A0ABT0FA03</accession>
<proteinExistence type="predicted"/>
<organism evidence="2 3">
    <name type="scientific">Microbacterium croceum</name>
    <dbReference type="NCBI Taxonomy" id="2851645"/>
    <lineage>
        <taxon>Bacteria</taxon>
        <taxon>Bacillati</taxon>
        <taxon>Actinomycetota</taxon>
        <taxon>Actinomycetes</taxon>
        <taxon>Micrococcales</taxon>
        <taxon>Microbacteriaceae</taxon>
        <taxon>Microbacterium</taxon>
    </lineage>
</organism>
<keyword evidence="1" id="KW-1133">Transmembrane helix</keyword>
<dbReference type="Proteomes" id="UP001300096">
    <property type="component" value="Unassembled WGS sequence"/>
</dbReference>
<keyword evidence="1" id="KW-0472">Membrane</keyword>
<feature type="transmembrane region" description="Helical" evidence="1">
    <location>
        <begin position="261"/>
        <end position="278"/>
    </location>
</feature>
<dbReference type="RefSeq" id="WP_247628340.1">
    <property type="nucleotide sequence ID" value="NZ_JAHWXN010000001.1"/>
</dbReference>
<dbReference type="EMBL" id="JAHWXN010000001">
    <property type="protein sequence ID" value="MCK2034888.1"/>
    <property type="molecule type" value="Genomic_DNA"/>
</dbReference>
<reference evidence="2 3" key="1">
    <citation type="submission" date="2021-06" db="EMBL/GenBank/DDBJ databases">
        <title>Genome-based taxonomic framework of Microbacterium strains isolated from marine environment, the description of four new species and reclassification of four preexisting species.</title>
        <authorList>
            <person name="Lee S.D."/>
            <person name="Kim S.-M."/>
            <person name="Byeon Y.-S."/>
            <person name="Yang H.L."/>
            <person name="Kim I.S."/>
        </authorList>
    </citation>
    <scope>NUCLEOTIDE SEQUENCE [LARGE SCALE GENOMIC DNA]</scope>
    <source>
        <strain evidence="2 3">SSW1-49</strain>
    </source>
</reference>
<feature type="transmembrane region" description="Helical" evidence="1">
    <location>
        <begin position="228"/>
        <end position="249"/>
    </location>
</feature>
<comment type="caution">
    <text evidence="2">The sequence shown here is derived from an EMBL/GenBank/DDBJ whole genome shotgun (WGS) entry which is preliminary data.</text>
</comment>
<keyword evidence="3" id="KW-1185">Reference proteome</keyword>
<name>A0ABT0FA03_9MICO</name>
<feature type="transmembrane region" description="Helical" evidence="1">
    <location>
        <begin position="200"/>
        <end position="222"/>
    </location>
</feature>
<sequence length="283" mass="28429">MARAAANAGVSVVSTDGELDVTPALDASGGVVVSAGNVAPLTIPLPDGLSLDTAEKTDSGSTVYSADQGSVDVTVDEVVQGVRVSTVLWDGSQDAFSYTLPEGVDAAPQPDGSLELTRTEVVEAEGITAEVTATIGSIEPAWAVDANGAEVSTAYEVAGGVVTQVVDVENAAFPVVADPTWSLTSPVQVRIRFTRAETATIANGGWGATGLTAVCAAAGAAVAGPPGAAAFAAGCFLATGPMVYTAGVAQNSKPKRCLEQFMTFVPLSGVIVGVPWYGTYACK</sequence>
<evidence type="ECO:0000313" key="2">
    <source>
        <dbReference type="EMBL" id="MCK2034888.1"/>
    </source>
</evidence>
<evidence type="ECO:0000313" key="3">
    <source>
        <dbReference type="Proteomes" id="UP001300096"/>
    </source>
</evidence>
<evidence type="ECO:0000256" key="1">
    <source>
        <dbReference type="SAM" id="Phobius"/>
    </source>
</evidence>
<keyword evidence="1" id="KW-0812">Transmembrane</keyword>
<gene>
    <name evidence="2" type="ORF">KZC51_01955</name>
</gene>